<dbReference type="AlphaFoldDB" id="A0A542DZS4"/>
<feature type="region of interest" description="Disordered" evidence="1">
    <location>
        <begin position="1"/>
        <end position="25"/>
    </location>
</feature>
<protein>
    <submittedName>
        <fullName evidence="2">Putative OsmC-like protein</fullName>
    </submittedName>
</protein>
<evidence type="ECO:0000256" key="1">
    <source>
        <dbReference type="SAM" id="MobiDB-lite"/>
    </source>
</evidence>
<dbReference type="RefSeq" id="WP_141848109.1">
    <property type="nucleotide sequence ID" value="NZ_BAAAPR010000004.1"/>
</dbReference>
<keyword evidence="3" id="KW-1185">Reference proteome</keyword>
<dbReference type="Gene3D" id="3.30.300.20">
    <property type="match status" value="1"/>
</dbReference>
<proteinExistence type="predicted"/>
<dbReference type="InterPro" id="IPR015946">
    <property type="entry name" value="KH_dom-like_a/b"/>
</dbReference>
<organism evidence="2 3">
    <name type="scientific">Lapillicoccus jejuensis</name>
    <dbReference type="NCBI Taxonomy" id="402171"/>
    <lineage>
        <taxon>Bacteria</taxon>
        <taxon>Bacillati</taxon>
        <taxon>Actinomycetota</taxon>
        <taxon>Actinomycetes</taxon>
        <taxon>Micrococcales</taxon>
        <taxon>Intrasporangiaceae</taxon>
        <taxon>Lapillicoccus</taxon>
    </lineage>
</organism>
<evidence type="ECO:0000313" key="2">
    <source>
        <dbReference type="EMBL" id="TQJ08611.1"/>
    </source>
</evidence>
<dbReference type="SUPFAM" id="SSF82784">
    <property type="entry name" value="OsmC-like"/>
    <property type="match status" value="1"/>
</dbReference>
<dbReference type="EMBL" id="VFMN01000001">
    <property type="protein sequence ID" value="TQJ08611.1"/>
    <property type="molecule type" value="Genomic_DNA"/>
</dbReference>
<sequence>MSGETPSDRPAELPPEKPAHRSITLHRRGLNRYTAVNQRGGTLDLSGAGDEEFTPVELLLAGIAGCTAVDVDHLTARRAEPDDFEIQVEAEKVADEQGNHLQDIVVTFRIRYPEGEGGDRARAVLPDIVAKSHDRLCTVSRTVMLGADIRTEIA</sequence>
<dbReference type="Pfam" id="PF02566">
    <property type="entry name" value="OsmC"/>
    <property type="match status" value="1"/>
</dbReference>
<dbReference type="PANTHER" id="PTHR34352">
    <property type="entry name" value="PROTEIN YHFA"/>
    <property type="match status" value="1"/>
</dbReference>
<accession>A0A542DZS4</accession>
<comment type="caution">
    <text evidence="2">The sequence shown here is derived from an EMBL/GenBank/DDBJ whole genome shotgun (WGS) entry which is preliminary data.</text>
</comment>
<reference evidence="2 3" key="1">
    <citation type="submission" date="2019-06" db="EMBL/GenBank/DDBJ databases">
        <title>Sequencing the genomes of 1000 actinobacteria strains.</title>
        <authorList>
            <person name="Klenk H.-P."/>
        </authorList>
    </citation>
    <scope>NUCLEOTIDE SEQUENCE [LARGE SCALE GENOMIC DNA]</scope>
    <source>
        <strain evidence="2 3">DSM 18607</strain>
    </source>
</reference>
<name>A0A542DZS4_9MICO</name>
<dbReference type="InterPro" id="IPR036102">
    <property type="entry name" value="OsmC/Ohrsf"/>
</dbReference>
<dbReference type="InterPro" id="IPR003718">
    <property type="entry name" value="OsmC/Ohr_fam"/>
</dbReference>
<gene>
    <name evidence="2" type="ORF">FB458_1702</name>
</gene>
<dbReference type="PANTHER" id="PTHR34352:SF1">
    <property type="entry name" value="PROTEIN YHFA"/>
    <property type="match status" value="1"/>
</dbReference>
<evidence type="ECO:0000313" key="3">
    <source>
        <dbReference type="Proteomes" id="UP000317893"/>
    </source>
</evidence>
<dbReference type="Proteomes" id="UP000317893">
    <property type="component" value="Unassembled WGS sequence"/>
</dbReference>
<dbReference type="OrthoDB" id="4864805at2"/>
<feature type="compositionally biased region" description="Basic and acidic residues" evidence="1">
    <location>
        <begin position="1"/>
        <end position="19"/>
    </location>
</feature>